<accession>A0AAE1FJ24</accession>
<comment type="caution">
    <text evidence="1">The sequence shown here is derived from an EMBL/GenBank/DDBJ whole genome shotgun (WGS) entry which is preliminary data.</text>
</comment>
<gene>
    <name evidence="1" type="ORF">Pcinc_019980</name>
</gene>
<proteinExistence type="predicted"/>
<protein>
    <submittedName>
        <fullName evidence="1">Uncharacterized protein</fullName>
    </submittedName>
</protein>
<evidence type="ECO:0000313" key="1">
    <source>
        <dbReference type="EMBL" id="KAK3875127.1"/>
    </source>
</evidence>
<dbReference type="Proteomes" id="UP001286313">
    <property type="component" value="Unassembled WGS sequence"/>
</dbReference>
<name>A0AAE1FJ24_PETCI</name>
<keyword evidence="2" id="KW-1185">Reference proteome</keyword>
<evidence type="ECO:0000313" key="2">
    <source>
        <dbReference type="Proteomes" id="UP001286313"/>
    </source>
</evidence>
<dbReference type="AlphaFoldDB" id="A0AAE1FJ24"/>
<reference evidence="1" key="1">
    <citation type="submission" date="2023-10" db="EMBL/GenBank/DDBJ databases">
        <title>Genome assemblies of two species of porcelain crab, Petrolisthes cinctipes and Petrolisthes manimaculis (Anomura: Porcellanidae).</title>
        <authorList>
            <person name="Angst P."/>
        </authorList>
    </citation>
    <scope>NUCLEOTIDE SEQUENCE</scope>
    <source>
        <strain evidence="1">PB745_01</strain>
        <tissue evidence="1">Gill</tissue>
    </source>
</reference>
<sequence length="154" mass="16492">MLVPFIFFLPPSHSNFFLLSPSFSLPSLLPILPSSCPFHLCPATTSSLMPEATQVDGESVIRPSGCLMFRHPPLPRPALPRPAPPRLASGPTTRVLPQVITSAPPPPVVVRSSPSESPLSWPIIITTPPSLLLSCSVITTSSNTITLVFSSQYL</sequence>
<organism evidence="1 2">
    <name type="scientific">Petrolisthes cinctipes</name>
    <name type="common">Flat porcelain crab</name>
    <dbReference type="NCBI Taxonomy" id="88211"/>
    <lineage>
        <taxon>Eukaryota</taxon>
        <taxon>Metazoa</taxon>
        <taxon>Ecdysozoa</taxon>
        <taxon>Arthropoda</taxon>
        <taxon>Crustacea</taxon>
        <taxon>Multicrustacea</taxon>
        <taxon>Malacostraca</taxon>
        <taxon>Eumalacostraca</taxon>
        <taxon>Eucarida</taxon>
        <taxon>Decapoda</taxon>
        <taxon>Pleocyemata</taxon>
        <taxon>Anomura</taxon>
        <taxon>Galatheoidea</taxon>
        <taxon>Porcellanidae</taxon>
        <taxon>Petrolisthes</taxon>
    </lineage>
</organism>
<dbReference type="EMBL" id="JAWQEG010002008">
    <property type="protein sequence ID" value="KAK3875127.1"/>
    <property type="molecule type" value="Genomic_DNA"/>
</dbReference>